<dbReference type="OrthoDB" id="10637172at2759"/>
<feature type="region of interest" description="Disordered" evidence="1">
    <location>
        <begin position="302"/>
        <end position="323"/>
    </location>
</feature>
<dbReference type="AlphaFoldDB" id="A0A165VZH8"/>
<feature type="compositionally biased region" description="Low complexity" evidence="1">
    <location>
        <begin position="391"/>
        <end position="401"/>
    </location>
</feature>
<name>A0A165VZH8_9AGAM</name>
<feature type="compositionally biased region" description="Low complexity" evidence="1">
    <location>
        <begin position="258"/>
        <end position="268"/>
    </location>
</feature>
<protein>
    <submittedName>
        <fullName evidence="2">Uncharacterized protein</fullName>
    </submittedName>
</protein>
<sequence length="433" mass="47585">MTGREKDWLGDWLVPYSSGSLLGWCGQCKNHGVEWPRRSHTPVNTLSDGDTRAVSRLTCARTLYGMMAGWDHSDAGMVDRVMAIKSETVYGMTATLDCGCFVASLLGSRACLEWGRRCGRRCGHRCGLRNVGMEGRVDGGEEEGKMLEQSPDGAPGSVAGFLCFWDASLKLLLINLACTVHPVMAPAFDCRRHHPSRLAVPHATKGKQRRSLFPFQFTLPNTRLSPSASPLPSPSSTSLLSLPPPSPSHRSPSRVDLTTPSSRPTRTRNVNQPFPRYRTPRPSPAPSNTNIVQFTREQLDVLVGASPSRPSPPPRPRRRDRDSEYTYYCRALPYEAGCAPGVYVEYEGKAQGVEADLGMHRLSVGSAESDEWDEGWAGRGRPPGYYESTHSDTAPSSSSSTVGRRYRRFSLSSVFALGLVGKPETRRGRNTAR</sequence>
<dbReference type="EMBL" id="KV425551">
    <property type="protein sequence ID" value="KZT30433.1"/>
    <property type="molecule type" value="Genomic_DNA"/>
</dbReference>
<dbReference type="InParanoid" id="A0A165VZH8"/>
<proteinExistence type="predicted"/>
<keyword evidence="3" id="KW-1185">Reference proteome</keyword>
<evidence type="ECO:0000256" key="1">
    <source>
        <dbReference type="SAM" id="MobiDB-lite"/>
    </source>
</evidence>
<gene>
    <name evidence="2" type="ORF">NEOLEDRAFT_1185415</name>
</gene>
<evidence type="ECO:0000313" key="2">
    <source>
        <dbReference type="EMBL" id="KZT30433.1"/>
    </source>
</evidence>
<feature type="region of interest" description="Disordered" evidence="1">
    <location>
        <begin position="366"/>
        <end position="403"/>
    </location>
</feature>
<organism evidence="2 3">
    <name type="scientific">Neolentinus lepideus HHB14362 ss-1</name>
    <dbReference type="NCBI Taxonomy" id="1314782"/>
    <lineage>
        <taxon>Eukaryota</taxon>
        <taxon>Fungi</taxon>
        <taxon>Dikarya</taxon>
        <taxon>Basidiomycota</taxon>
        <taxon>Agaricomycotina</taxon>
        <taxon>Agaricomycetes</taxon>
        <taxon>Gloeophyllales</taxon>
        <taxon>Gloeophyllaceae</taxon>
        <taxon>Neolentinus</taxon>
    </lineage>
</organism>
<feature type="region of interest" description="Disordered" evidence="1">
    <location>
        <begin position="224"/>
        <end position="290"/>
    </location>
</feature>
<feature type="compositionally biased region" description="Low complexity" evidence="1">
    <location>
        <begin position="224"/>
        <end position="241"/>
    </location>
</feature>
<evidence type="ECO:0000313" key="3">
    <source>
        <dbReference type="Proteomes" id="UP000076761"/>
    </source>
</evidence>
<reference evidence="2 3" key="1">
    <citation type="journal article" date="2016" name="Mol. Biol. Evol.">
        <title>Comparative Genomics of Early-Diverging Mushroom-Forming Fungi Provides Insights into the Origins of Lignocellulose Decay Capabilities.</title>
        <authorList>
            <person name="Nagy L.G."/>
            <person name="Riley R."/>
            <person name="Tritt A."/>
            <person name="Adam C."/>
            <person name="Daum C."/>
            <person name="Floudas D."/>
            <person name="Sun H."/>
            <person name="Yadav J.S."/>
            <person name="Pangilinan J."/>
            <person name="Larsson K.H."/>
            <person name="Matsuura K."/>
            <person name="Barry K."/>
            <person name="Labutti K."/>
            <person name="Kuo R."/>
            <person name="Ohm R.A."/>
            <person name="Bhattacharya S.S."/>
            <person name="Shirouzu T."/>
            <person name="Yoshinaga Y."/>
            <person name="Martin F.M."/>
            <person name="Grigoriev I.V."/>
            <person name="Hibbett D.S."/>
        </authorList>
    </citation>
    <scope>NUCLEOTIDE SEQUENCE [LARGE SCALE GENOMIC DNA]</scope>
    <source>
        <strain evidence="2 3">HHB14362 ss-1</strain>
    </source>
</reference>
<accession>A0A165VZH8</accession>
<dbReference type="Proteomes" id="UP000076761">
    <property type="component" value="Unassembled WGS sequence"/>
</dbReference>